<evidence type="ECO:0000313" key="2">
    <source>
        <dbReference type="Proteomes" id="UP001138961"/>
    </source>
</evidence>
<accession>A0ABS8BX19</accession>
<name>A0ABS8BX19_9RHOB</name>
<dbReference type="EMBL" id="JAJATZ010000007">
    <property type="protein sequence ID" value="MCB5200291.1"/>
    <property type="molecule type" value="Genomic_DNA"/>
</dbReference>
<reference evidence="1" key="1">
    <citation type="submission" date="2021-10" db="EMBL/GenBank/DDBJ databases">
        <title>Loktanella gaetbuli sp. nov., isolated from a tidal flat.</title>
        <authorList>
            <person name="Park S."/>
            <person name="Yoon J.-H."/>
        </authorList>
    </citation>
    <scope>NUCLEOTIDE SEQUENCE</scope>
    <source>
        <strain evidence="1">TSTF-M6</strain>
    </source>
</reference>
<sequence length="80" mass="9142">MQLLTTTKTDDFASFKTAFDTETEKRMNAGLTLMQMWRDADDAETVLCLFDVNDRGRAQDWLQTEQQTGTQVSGRFLKTA</sequence>
<protein>
    <submittedName>
        <fullName evidence="1">Uncharacterized protein</fullName>
    </submittedName>
</protein>
<dbReference type="RefSeq" id="WP_226748854.1">
    <property type="nucleotide sequence ID" value="NZ_JAJATZ010000007.1"/>
</dbReference>
<dbReference type="Proteomes" id="UP001138961">
    <property type="component" value="Unassembled WGS sequence"/>
</dbReference>
<organism evidence="1 2">
    <name type="scientific">Loktanella gaetbuli</name>
    <dbReference type="NCBI Taxonomy" id="2881335"/>
    <lineage>
        <taxon>Bacteria</taxon>
        <taxon>Pseudomonadati</taxon>
        <taxon>Pseudomonadota</taxon>
        <taxon>Alphaproteobacteria</taxon>
        <taxon>Rhodobacterales</taxon>
        <taxon>Roseobacteraceae</taxon>
        <taxon>Loktanella</taxon>
    </lineage>
</organism>
<proteinExistence type="predicted"/>
<comment type="caution">
    <text evidence="1">The sequence shown here is derived from an EMBL/GenBank/DDBJ whole genome shotgun (WGS) entry which is preliminary data.</text>
</comment>
<gene>
    <name evidence="1" type="ORF">LGQ03_13670</name>
</gene>
<keyword evidence="2" id="KW-1185">Reference proteome</keyword>
<evidence type="ECO:0000313" key="1">
    <source>
        <dbReference type="EMBL" id="MCB5200291.1"/>
    </source>
</evidence>